<dbReference type="InterPro" id="IPR045595">
    <property type="entry name" value="SufBD_N"/>
</dbReference>
<name>A0A4R2GM81_9HYPH</name>
<comment type="similarity">
    <text evidence="1">Belongs to the iron-sulfur cluster assembly SufBD family.</text>
</comment>
<evidence type="ECO:0000259" key="3">
    <source>
        <dbReference type="Pfam" id="PF19295"/>
    </source>
</evidence>
<reference evidence="4 5" key="1">
    <citation type="submission" date="2019-03" db="EMBL/GenBank/DDBJ databases">
        <title>Genomic Encyclopedia of Type Strains, Phase IV (KMG-IV): sequencing the most valuable type-strain genomes for metagenomic binning, comparative biology and taxonomic classification.</title>
        <authorList>
            <person name="Goeker M."/>
        </authorList>
    </citation>
    <scope>NUCLEOTIDE SEQUENCE [LARGE SCALE GENOMIC DNA]</scope>
    <source>
        <strain evidence="4 5">DSM 22958</strain>
    </source>
</reference>
<evidence type="ECO:0000313" key="5">
    <source>
        <dbReference type="Proteomes" id="UP000294881"/>
    </source>
</evidence>
<dbReference type="SUPFAM" id="SSF101960">
    <property type="entry name" value="Stabilizer of iron transporter SufD"/>
    <property type="match status" value="1"/>
</dbReference>
<dbReference type="PANTHER" id="PTHR43575:SF1">
    <property type="entry name" value="PROTEIN ABCI7, CHLOROPLASTIC"/>
    <property type="match status" value="1"/>
</dbReference>
<dbReference type="InterPro" id="IPR000825">
    <property type="entry name" value="SUF_FeS_clus_asmbl_SufBD_core"/>
</dbReference>
<sequence>MGADVKPLRTAAETALIARFQAAANSLPGDSATGRRRTEAFDRFEKTGLPTRRIEEFHYTDLRALLRDAPEPAARPDAAAVATVLARNAAFPAPLAIPSLDFVNGYLVSQPPAIAGVEIVALDAALAAGDALTSRLGALELAQDNPMLALNTAFMAEGAIVRVSKDAGDAGLQLRFANAADAPFSSAPRVLVVVDDGASLDLVETHAGANGLAYQVNAVVEIIAGDGARVNHTRINAEGDAAQAVSTLSVSLGADVRFSSFGLTTGSAMSRHQIFLGCAGEGADITIGGATMLRGRQFADTTLTLDHAVPNCNSRELFKTVLDDESTGVFQGKIIVRQHAQKTDGRMMSAALLLAENATMNNKPELEIFADDVQCAHGATCGQLDDDLLFYLMARGLPRKQAEALMVEAFLGEPLEFVAREDVRDNLVALVEGWLAARG</sequence>
<feature type="domain" description="SUF system FeS cluster assembly SufBD N-terminal" evidence="3">
    <location>
        <begin position="20"/>
        <end position="166"/>
    </location>
</feature>
<dbReference type="EMBL" id="SLWL01000014">
    <property type="protein sequence ID" value="TCO10365.1"/>
    <property type="molecule type" value="Genomic_DNA"/>
</dbReference>
<dbReference type="GO" id="GO:0016226">
    <property type="term" value="P:iron-sulfur cluster assembly"/>
    <property type="evidence" value="ECO:0007669"/>
    <property type="project" value="InterPro"/>
</dbReference>
<dbReference type="PANTHER" id="PTHR43575">
    <property type="entry name" value="PROTEIN ABCI7, CHLOROPLASTIC"/>
    <property type="match status" value="1"/>
</dbReference>
<dbReference type="InterPro" id="IPR011542">
    <property type="entry name" value="SUF_FeS_clus_asmbl_SufD"/>
</dbReference>
<keyword evidence="5" id="KW-1185">Reference proteome</keyword>
<accession>A0A4R2GM81</accession>
<evidence type="ECO:0000256" key="1">
    <source>
        <dbReference type="ARBA" id="ARBA00043967"/>
    </source>
</evidence>
<dbReference type="InterPro" id="IPR055346">
    <property type="entry name" value="Fe-S_cluster_assembly_SufBD"/>
</dbReference>
<dbReference type="Proteomes" id="UP000294881">
    <property type="component" value="Unassembled WGS sequence"/>
</dbReference>
<evidence type="ECO:0000259" key="2">
    <source>
        <dbReference type="Pfam" id="PF01458"/>
    </source>
</evidence>
<dbReference type="OrthoDB" id="9768262at2"/>
<protein>
    <submittedName>
        <fullName evidence="4">Fe-S cluster assembly protein SufD</fullName>
    </submittedName>
</protein>
<proteinExistence type="inferred from homology"/>
<dbReference type="RefSeq" id="WP_132009661.1">
    <property type="nucleotide sequence ID" value="NZ_JBHUNN010000002.1"/>
</dbReference>
<evidence type="ECO:0000313" key="4">
    <source>
        <dbReference type="EMBL" id="TCO10365.1"/>
    </source>
</evidence>
<comment type="caution">
    <text evidence="4">The sequence shown here is derived from an EMBL/GenBank/DDBJ whole genome shotgun (WGS) entry which is preliminary data.</text>
</comment>
<organism evidence="4 5">
    <name type="scientific">Camelimonas lactis</name>
    <dbReference type="NCBI Taxonomy" id="659006"/>
    <lineage>
        <taxon>Bacteria</taxon>
        <taxon>Pseudomonadati</taxon>
        <taxon>Pseudomonadota</taxon>
        <taxon>Alphaproteobacteria</taxon>
        <taxon>Hyphomicrobiales</taxon>
        <taxon>Chelatococcaceae</taxon>
        <taxon>Camelimonas</taxon>
    </lineage>
</organism>
<dbReference type="NCBIfam" id="TIGR01981">
    <property type="entry name" value="sufD"/>
    <property type="match status" value="1"/>
</dbReference>
<dbReference type="InterPro" id="IPR037284">
    <property type="entry name" value="SUF_FeS_clus_asmbl_SufBD_sf"/>
</dbReference>
<dbReference type="AlphaFoldDB" id="A0A4R2GM81"/>
<feature type="domain" description="SUF system FeS cluster assembly SufBD core" evidence="2">
    <location>
        <begin position="184"/>
        <end position="410"/>
    </location>
</feature>
<dbReference type="Pfam" id="PF01458">
    <property type="entry name" value="SUFBD_core"/>
    <property type="match status" value="1"/>
</dbReference>
<gene>
    <name evidence="4" type="ORF">EV666_11469</name>
</gene>
<dbReference type="Pfam" id="PF19295">
    <property type="entry name" value="SufBD_N"/>
    <property type="match status" value="1"/>
</dbReference>